<dbReference type="InterPro" id="IPR035979">
    <property type="entry name" value="RBD_domain_sf"/>
</dbReference>
<dbReference type="InterPro" id="IPR000504">
    <property type="entry name" value="RRM_dom"/>
</dbReference>
<dbReference type="EMBL" id="KN822046">
    <property type="protein sequence ID" value="KIM61935.1"/>
    <property type="molecule type" value="Genomic_DNA"/>
</dbReference>
<feature type="compositionally biased region" description="Basic and acidic residues" evidence="2">
    <location>
        <begin position="450"/>
        <end position="462"/>
    </location>
</feature>
<dbReference type="HOGENOM" id="CLU_035735_0_0_1"/>
<dbReference type="CDD" id="cd00590">
    <property type="entry name" value="RRM_SF"/>
    <property type="match status" value="1"/>
</dbReference>
<sequence>MASSPNAVDIDVQTRDKWGTMDDQELDDMGPVATLDNDTSMDDLRPTAGADDPKTLVASGDTSGDYERSKVDSARDRAPKSLLSGLVLKYRFHPAQPNKVYIGGLPEHTRSDDLRNCFGKLGNIVNIELKTGYGFVEFDNRGSAEESVAKYHEGYFMGNKVRVEIAHGKGRATKRAEDPGACFKCGESGHWANRECTRPATNSRSGVATDSSLIDRIHPRDYLPSRDHPAYRDDPGRYARDTRYVEYTPAPARDYRRPLTPPGDHRDHAMPPPRTSRDNDDYRMRGPPPPPPPPSRYDRSDRDRDTYPSRYPPPPPRDHSDRYDKRPATEDRYVPSQPPYGGRPRTPPGPPPSRRDDDRYSRPRTPPGPPPSRRDDDRYSRVYDPPERVERGQAVTPPRHTDPRSRSVEAVRYRRRSLSPPPRTSQYESGYSGHHGNGYTGDKASVPSRDSGRSRDYYRNGRDSTGSHYRRY</sequence>
<name>A0A0C3DMQ8_9AGAM</name>
<protein>
    <recommendedName>
        <fullName evidence="3">RRM domain-containing protein</fullName>
    </recommendedName>
</protein>
<gene>
    <name evidence="4" type="ORF">SCLCIDRAFT_25414</name>
</gene>
<feature type="compositionally biased region" description="Basic and acidic residues" evidence="2">
    <location>
        <begin position="399"/>
        <end position="412"/>
    </location>
</feature>
<feature type="compositionally biased region" description="Pro residues" evidence="2">
    <location>
        <begin position="286"/>
        <end position="295"/>
    </location>
</feature>
<keyword evidence="5" id="KW-1185">Reference proteome</keyword>
<dbReference type="AlphaFoldDB" id="A0A0C3DMQ8"/>
<dbReference type="PROSITE" id="PS50102">
    <property type="entry name" value="RRM"/>
    <property type="match status" value="1"/>
</dbReference>
<organism evidence="4 5">
    <name type="scientific">Scleroderma citrinum Foug A</name>
    <dbReference type="NCBI Taxonomy" id="1036808"/>
    <lineage>
        <taxon>Eukaryota</taxon>
        <taxon>Fungi</taxon>
        <taxon>Dikarya</taxon>
        <taxon>Basidiomycota</taxon>
        <taxon>Agaricomycotina</taxon>
        <taxon>Agaricomycetes</taxon>
        <taxon>Agaricomycetidae</taxon>
        <taxon>Boletales</taxon>
        <taxon>Sclerodermatineae</taxon>
        <taxon>Sclerodermataceae</taxon>
        <taxon>Scleroderma</taxon>
    </lineage>
</organism>
<evidence type="ECO:0000313" key="5">
    <source>
        <dbReference type="Proteomes" id="UP000053989"/>
    </source>
</evidence>
<feature type="compositionally biased region" description="Basic and acidic residues" evidence="2">
    <location>
        <begin position="296"/>
        <end position="307"/>
    </location>
</feature>
<dbReference type="OrthoDB" id="1099063at2759"/>
<feature type="compositionally biased region" description="Basic and acidic residues" evidence="2">
    <location>
        <begin position="213"/>
        <end position="244"/>
    </location>
</feature>
<feature type="compositionally biased region" description="Basic and acidic residues" evidence="2">
    <location>
        <begin position="316"/>
        <end position="333"/>
    </location>
</feature>
<feature type="compositionally biased region" description="Polar residues" evidence="2">
    <location>
        <begin position="199"/>
        <end position="212"/>
    </location>
</feature>
<reference evidence="5" key="2">
    <citation type="submission" date="2015-01" db="EMBL/GenBank/DDBJ databases">
        <title>Evolutionary Origins and Diversification of the Mycorrhizal Mutualists.</title>
        <authorList>
            <consortium name="DOE Joint Genome Institute"/>
            <consortium name="Mycorrhizal Genomics Consortium"/>
            <person name="Kohler A."/>
            <person name="Kuo A."/>
            <person name="Nagy L.G."/>
            <person name="Floudas D."/>
            <person name="Copeland A."/>
            <person name="Barry K.W."/>
            <person name="Cichocki N."/>
            <person name="Veneault-Fourrey C."/>
            <person name="LaButti K."/>
            <person name="Lindquist E.A."/>
            <person name="Lipzen A."/>
            <person name="Lundell T."/>
            <person name="Morin E."/>
            <person name="Murat C."/>
            <person name="Riley R."/>
            <person name="Ohm R."/>
            <person name="Sun H."/>
            <person name="Tunlid A."/>
            <person name="Henrissat B."/>
            <person name="Grigoriev I.V."/>
            <person name="Hibbett D.S."/>
            <person name="Martin F."/>
        </authorList>
    </citation>
    <scope>NUCLEOTIDE SEQUENCE [LARGE SCALE GENOMIC DNA]</scope>
    <source>
        <strain evidence="5">Foug A</strain>
    </source>
</reference>
<dbReference type="Pfam" id="PF00076">
    <property type="entry name" value="RRM_1"/>
    <property type="match status" value="1"/>
</dbReference>
<feature type="compositionally biased region" description="Basic and acidic residues" evidence="2">
    <location>
        <begin position="253"/>
        <end position="284"/>
    </location>
</feature>
<dbReference type="STRING" id="1036808.A0A0C3DMQ8"/>
<dbReference type="PANTHER" id="PTHR48038">
    <property type="entry name" value="RIBONUCLEOPROTEIN RB97D"/>
    <property type="match status" value="1"/>
</dbReference>
<dbReference type="GO" id="GO:0003723">
    <property type="term" value="F:RNA binding"/>
    <property type="evidence" value="ECO:0007669"/>
    <property type="project" value="UniProtKB-UniRule"/>
</dbReference>
<dbReference type="Pfam" id="PF00098">
    <property type="entry name" value="zf-CCHC"/>
    <property type="match status" value="1"/>
</dbReference>
<feature type="region of interest" description="Disordered" evidence="2">
    <location>
        <begin position="1"/>
        <end position="75"/>
    </location>
</feature>
<dbReference type="InterPro" id="IPR012677">
    <property type="entry name" value="Nucleotide-bd_a/b_plait_sf"/>
</dbReference>
<dbReference type="InParanoid" id="A0A0C3DMQ8"/>
<dbReference type="SMART" id="SM00360">
    <property type="entry name" value="RRM"/>
    <property type="match status" value="1"/>
</dbReference>
<accession>A0A0C3DMQ8</accession>
<evidence type="ECO:0000256" key="2">
    <source>
        <dbReference type="SAM" id="MobiDB-lite"/>
    </source>
</evidence>
<dbReference type="InterPro" id="IPR001878">
    <property type="entry name" value="Znf_CCHC"/>
</dbReference>
<keyword evidence="1" id="KW-0694">RNA-binding</keyword>
<dbReference type="GO" id="GO:0008270">
    <property type="term" value="F:zinc ion binding"/>
    <property type="evidence" value="ECO:0007669"/>
    <property type="project" value="InterPro"/>
</dbReference>
<dbReference type="PANTHER" id="PTHR48038:SF1">
    <property type="entry name" value="RIBONUCLEOPROTEIN RB97D"/>
    <property type="match status" value="1"/>
</dbReference>
<feature type="domain" description="RRM" evidence="3">
    <location>
        <begin position="98"/>
        <end position="168"/>
    </location>
</feature>
<dbReference type="SUPFAM" id="SSF54928">
    <property type="entry name" value="RNA-binding domain, RBD"/>
    <property type="match status" value="1"/>
</dbReference>
<feature type="compositionally biased region" description="Polar residues" evidence="2">
    <location>
        <begin position="463"/>
        <end position="472"/>
    </location>
</feature>
<feature type="compositionally biased region" description="Basic and acidic residues" evidence="2">
    <location>
        <begin position="65"/>
        <end position="75"/>
    </location>
</feature>
<reference evidence="4 5" key="1">
    <citation type="submission" date="2014-04" db="EMBL/GenBank/DDBJ databases">
        <authorList>
            <consortium name="DOE Joint Genome Institute"/>
            <person name="Kuo A."/>
            <person name="Kohler A."/>
            <person name="Nagy L.G."/>
            <person name="Floudas D."/>
            <person name="Copeland A."/>
            <person name="Barry K.W."/>
            <person name="Cichocki N."/>
            <person name="Veneault-Fourrey C."/>
            <person name="LaButti K."/>
            <person name="Lindquist E.A."/>
            <person name="Lipzen A."/>
            <person name="Lundell T."/>
            <person name="Morin E."/>
            <person name="Murat C."/>
            <person name="Sun H."/>
            <person name="Tunlid A."/>
            <person name="Henrissat B."/>
            <person name="Grigoriev I.V."/>
            <person name="Hibbett D.S."/>
            <person name="Martin F."/>
            <person name="Nordberg H.P."/>
            <person name="Cantor M.N."/>
            <person name="Hua S.X."/>
        </authorList>
    </citation>
    <scope>NUCLEOTIDE SEQUENCE [LARGE SCALE GENOMIC DNA]</scope>
    <source>
        <strain evidence="4 5">Foug A</strain>
    </source>
</reference>
<dbReference type="Gene3D" id="4.10.60.10">
    <property type="entry name" value="Zinc finger, CCHC-type"/>
    <property type="match status" value="1"/>
</dbReference>
<feature type="region of interest" description="Disordered" evidence="2">
    <location>
        <begin position="194"/>
        <end position="472"/>
    </location>
</feature>
<feature type="compositionally biased region" description="Basic and acidic residues" evidence="2">
    <location>
        <begin position="372"/>
        <end position="391"/>
    </location>
</feature>
<evidence type="ECO:0000313" key="4">
    <source>
        <dbReference type="EMBL" id="KIM61935.1"/>
    </source>
</evidence>
<proteinExistence type="predicted"/>
<evidence type="ECO:0000259" key="3">
    <source>
        <dbReference type="PROSITE" id="PS50102"/>
    </source>
</evidence>
<dbReference type="Proteomes" id="UP000053989">
    <property type="component" value="Unassembled WGS sequence"/>
</dbReference>
<dbReference type="Gene3D" id="3.30.70.330">
    <property type="match status" value="1"/>
</dbReference>
<evidence type="ECO:0000256" key="1">
    <source>
        <dbReference type="PROSITE-ProRule" id="PRU00176"/>
    </source>
</evidence>